<dbReference type="Pfam" id="PF20009">
    <property type="entry name" value="GEVED"/>
    <property type="match status" value="3"/>
</dbReference>
<dbReference type="EMBL" id="UFXS01000001">
    <property type="protein sequence ID" value="STD55726.1"/>
    <property type="molecule type" value="Genomic_DNA"/>
</dbReference>
<dbReference type="Proteomes" id="UP000254737">
    <property type="component" value="Unassembled WGS sequence"/>
</dbReference>
<protein>
    <submittedName>
        <fullName evidence="5">Por secretion system C-terminal sorting domain</fullName>
    </submittedName>
</protein>
<reference evidence="5 6" key="1">
    <citation type="submission" date="2018-06" db="EMBL/GenBank/DDBJ databases">
        <authorList>
            <consortium name="Pathogen Informatics"/>
            <person name="Doyle S."/>
        </authorList>
    </citation>
    <scope>NUCLEOTIDE SEQUENCE [LARGE SCALE GENOMIC DNA]</scope>
    <source>
        <strain evidence="5 6">NCTC13456</strain>
    </source>
</reference>
<evidence type="ECO:0000259" key="3">
    <source>
        <dbReference type="Pfam" id="PF18962"/>
    </source>
</evidence>
<accession>A0A376GB90</accession>
<dbReference type="Gene3D" id="2.60.40.10">
    <property type="entry name" value="Immunoglobulins"/>
    <property type="match status" value="2"/>
</dbReference>
<dbReference type="Pfam" id="PF18962">
    <property type="entry name" value="Por_Secre_tail"/>
    <property type="match status" value="1"/>
</dbReference>
<sequence length="941" mass="99861">MKKILLLCGIALGIGANAQVSVKEGFEGTALPTTWVGAGGYTPASYTGVYNNAGCTGADRAWGAALVGTAASGKTATLTYTKPAAMVTNGKQVDISFDYVIEDFLQNNVGELKGNILVQYSTASTGTTFTTVSTIPYSGTTGECVHVTASIADGIVNGANFRFRISVTSSSANNTNGALVFLDNISILQKVDALPSCTTLSTPVDGATGVFVRPTFTWGIAANAHAYKLYLGSVSANYNAINGEELSSGYMLPAAQALAANTKYFAKIVATNSLGDAVGCVETTFTTGENALAPYCGPIITTIPAQMFPIKSFKFGDIEKISDEAATTFGTFEAHQNFTTTKFEMNDDVTSVPFTLSGIGSGSNNFAAAIYVDWNEDGDFDDAGEAYFNTTTTMLVSNVVTGGVINLKGDLAIPTGVKAGEKRMRVKYNFTNTSVIHNALSTACSDIGNGQVEEYTINVKSTALTYCDAQATSTSNSFERIVNVKFADIDNASTALYNNNGYEDFTNIVGNVQTNNKYPIEVKISNFYGDKTSVWIDYNQDGVFTDNEKTNMTVNAATSTGVVKIPSDAKLGKTRMRVRTTYSTDPQPCGNTTFGQVEDYTIDIKEGVATLPDCVTITAPTKDAVNVATTTKITWNTVDNADKYKVYIGTSSGVYDIVDGKEVTETSYATSMAANTKYFVKVVASNETGDATGCEEISFTTAANYTYCNNGINMICNDGDVIENVTFAGVNKDSSCSGATGYSDFTSLVAEVSTGGTYPISVKVGPSGDGWLYESVGVWIDFNQNGTFEENEYTYVGTGLAEVLTKDIIIPADAKLGKTRMRVVLSASKADAFGHHFACGPNNANEAYGEMEDYTVNVGKLGVSDMSKTTISIYPNPFKDVLRISDVKDAVSIVVTDLSGRTLANMKPATELNLSALSKGVYIVTIKYADGSTKTTKVVKN</sequence>
<keyword evidence="1 2" id="KW-0732">Signal</keyword>
<dbReference type="STRING" id="343874.GCA_000805695_01591"/>
<feature type="domain" description="GEVED" evidence="4">
    <location>
        <begin position="532"/>
        <end position="602"/>
    </location>
</feature>
<dbReference type="CDD" id="cd00063">
    <property type="entry name" value="FN3"/>
    <property type="match status" value="1"/>
</dbReference>
<dbReference type="SUPFAM" id="SSF49265">
    <property type="entry name" value="Fibronectin type III"/>
    <property type="match status" value="1"/>
</dbReference>
<dbReference type="InterPro" id="IPR013783">
    <property type="entry name" value="Ig-like_fold"/>
</dbReference>
<feature type="domain" description="Secretion system C-terminal sorting" evidence="3">
    <location>
        <begin position="873"/>
        <end position="938"/>
    </location>
</feature>
<evidence type="ECO:0000259" key="4">
    <source>
        <dbReference type="Pfam" id="PF20009"/>
    </source>
</evidence>
<dbReference type="InterPro" id="IPR045474">
    <property type="entry name" value="GEVED"/>
</dbReference>
<evidence type="ECO:0000313" key="6">
    <source>
        <dbReference type="Proteomes" id="UP000254737"/>
    </source>
</evidence>
<dbReference type="NCBIfam" id="TIGR04183">
    <property type="entry name" value="Por_Secre_tail"/>
    <property type="match status" value="1"/>
</dbReference>
<dbReference type="InterPro" id="IPR026444">
    <property type="entry name" value="Secre_tail"/>
</dbReference>
<feature type="domain" description="GEVED" evidence="4">
    <location>
        <begin position="369"/>
        <end position="458"/>
    </location>
</feature>
<dbReference type="InterPro" id="IPR036116">
    <property type="entry name" value="FN3_sf"/>
</dbReference>
<evidence type="ECO:0000313" key="5">
    <source>
        <dbReference type="EMBL" id="STD55726.1"/>
    </source>
</evidence>
<feature type="signal peptide" evidence="2">
    <location>
        <begin position="1"/>
        <end position="18"/>
    </location>
</feature>
<feature type="chain" id="PRO_5016978146" evidence="2">
    <location>
        <begin position="19"/>
        <end position="941"/>
    </location>
</feature>
<organism evidence="5 6">
    <name type="scientific">Empedobacter falsenii</name>
    <dbReference type="NCBI Taxonomy" id="343874"/>
    <lineage>
        <taxon>Bacteria</taxon>
        <taxon>Pseudomonadati</taxon>
        <taxon>Bacteroidota</taxon>
        <taxon>Flavobacteriia</taxon>
        <taxon>Flavobacteriales</taxon>
        <taxon>Weeksellaceae</taxon>
        <taxon>Empedobacter</taxon>
    </lineage>
</organism>
<name>A0A376GB90_9FLAO</name>
<evidence type="ECO:0000256" key="2">
    <source>
        <dbReference type="SAM" id="SignalP"/>
    </source>
</evidence>
<feature type="domain" description="GEVED" evidence="4">
    <location>
        <begin position="776"/>
        <end position="857"/>
    </location>
</feature>
<evidence type="ECO:0000256" key="1">
    <source>
        <dbReference type="ARBA" id="ARBA00022729"/>
    </source>
</evidence>
<dbReference type="AlphaFoldDB" id="A0A376GB90"/>
<dbReference type="InterPro" id="IPR003961">
    <property type="entry name" value="FN3_dom"/>
</dbReference>
<proteinExistence type="predicted"/>
<gene>
    <name evidence="5" type="ORF">NCTC13456_01706</name>
</gene>
<dbReference type="RefSeq" id="WP_114999982.1">
    <property type="nucleotide sequence ID" value="NZ_UFXS01000001.1"/>
</dbReference>